<evidence type="ECO:0000313" key="2">
    <source>
        <dbReference type="Proteomes" id="UP000276133"/>
    </source>
</evidence>
<organism evidence="1 2">
    <name type="scientific">Brachionus plicatilis</name>
    <name type="common">Marine rotifer</name>
    <name type="synonym">Brachionus muelleri</name>
    <dbReference type="NCBI Taxonomy" id="10195"/>
    <lineage>
        <taxon>Eukaryota</taxon>
        <taxon>Metazoa</taxon>
        <taxon>Spiralia</taxon>
        <taxon>Gnathifera</taxon>
        <taxon>Rotifera</taxon>
        <taxon>Eurotatoria</taxon>
        <taxon>Monogononta</taxon>
        <taxon>Pseudotrocha</taxon>
        <taxon>Ploima</taxon>
        <taxon>Brachionidae</taxon>
        <taxon>Brachionus</taxon>
    </lineage>
</organism>
<accession>A0A3M7S616</accession>
<dbReference type="Proteomes" id="UP000276133">
    <property type="component" value="Unassembled WGS sequence"/>
</dbReference>
<dbReference type="EMBL" id="REGN01002004">
    <property type="protein sequence ID" value="RNA31020.1"/>
    <property type="molecule type" value="Genomic_DNA"/>
</dbReference>
<name>A0A3M7S616_BRAPC</name>
<keyword evidence="2" id="KW-1185">Reference proteome</keyword>
<gene>
    <name evidence="1" type="ORF">BpHYR1_036132</name>
</gene>
<dbReference type="AlphaFoldDB" id="A0A3M7S616"/>
<protein>
    <submittedName>
        <fullName evidence="1">Uncharacterized protein</fullName>
    </submittedName>
</protein>
<reference evidence="1 2" key="1">
    <citation type="journal article" date="2018" name="Sci. Rep.">
        <title>Genomic signatures of local adaptation to the degree of environmental predictability in rotifers.</title>
        <authorList>
            <person name="Franch-Gras L."/>
            <person name="Hahn C."/>
            <person name="Garcia-Roger E.M."/>
            <person name="Carmona M.J."/>
            <person name="Serra M."/>
            <person name="Gomez A."/>
        </authorList>
    </citation>
    <scope>NUCLEOTIDE SEQUENCE [LARGE SCALE GENOMIC DNA]</scope>
    <source>
        <strain evidence="1">HYR1</strain>
    </source>
</reference>
<comment type="caution">
    <text evidence="1">The sequence shown here is derived from an EMBL/GenBank/DDBJ whole genome shotgun (WGS) entry which is preliminary data.</text>
</comment>
<evidence type="ECO:0000313" key="1">
    <source>
        <dbReference type="EMBL" id="RNA31020.1"/>
    </source>
</evidence>
<sequence>MKRLLTPPIAKNPFTIQNLSNFDFNFGLCKLKGKEINYYSAFIKGPESAKLISLCKLTIFDN</sequence>
<proteinExistence type="predicted"/>